<accession>A0A2H9VMD8</accession>
<evidence type="ECO:0000313" key="2">
    <source>
        <dbReference type="EMBL" id="PJJ79498.1"/>
    </source>
</evidence>
<dbReference type="RefSeq" id="WP_100341832.1">
    <property type="nucleotide sequence ID" value="NZ_PGFJ01000002.1"/>
</dbReference>
<proteinExistence type="predicted"/>
<feature type="transmembrane region" description="Helical" evidence="1">
    <location>
        <begin position="128"/>
        <end position="145"/>
    </location>
</feature>
<evidence type="ECO:0000313" key="3">
    <source>
        <dbReference type="Proteomes" id="UP000242687"/>
    </source>
</evidence>
<feature type="transmembrane region" description="Helical" evidence="1">
    <location>
        <begin position="57"/>
        <end position="75"/>
    </location>
</feature>
<organism evidence="2 3">
    <name type="scientific">Mucilaginibacter auburnensis</name>
    <dbReference type="NCBI Taxonomy" id="1457233"/>
    <lineage>
        <taxon>Bacteria</taxon>
        <taxon>Pseudomonadati</taxon>
        <taxon>Bacteroidota</taxon>
        <taxon>Sphingobacteriia</taxon>
        <taxon>Sphingobacteriales</taxon>
        <taxon>Sphingobacteriaceae</taxon>
        <taxon>Mucilaginibacter</taxon>
    </lineage>
</organism>
<keyword evidence="1" id="KW-1133">Transmembrane helix</keyword>
<comment type="caution">
    <text evidence="2">The sequence shown here is derived from an EMBL/GenBank/DDBJ whole genome shotgun (WGS) entry which is preliminary data.</text>
</comment>
<reference evidence="2 3" key="1">
    <citation type="submission" date="2017-11" db="EMBL/GenBank/DDBJ databases">
        <title>Genomic Encyclopedia of Archaeal and Bacterial Type Strains, Phase II (KMG-II): From Individual Species to Whole Genera.</title>
        <authorList>
            <person name="Goeker M."/>
        </authorList>
    </citation>
    <scope>NUCLEOTIDE SEQUENCE [LARGE SCALE GENOMIC DNA]</scope>
    <source>
        <strain evidence="2 3">DSM 28175</strain>
    </source>
</reference>
<protein>
    <submittedName>
        <fullName evidence="2">Uncharacterized protein</fullName>
    </submittedName>
</protein>
<evidence type="ECO:0000256" key="1">
    <source>
        <dbReference type="SAM" id="Phobius"/>
    </source>
</evidence>
<dbReference type="EMBL" id="PGFJ01000002">
    <property type="protein sequence ID" value="PJJ79498.1"/>
    <property type="molecule type" value="Genomic_DNA"/>
</dbReference>
<keyword evidence="1" id="KW-0472">Membrane</keyword>
<sequence length="175" mass="19620">MDQLSKTVLSGGAGTVVMTLGSELMSKIWGENFSEPNHLETMIKRLAPMLSKQAKVIAGWGAHFTMGFVFAAIYVELWEKHEIKHNITNGIILGIVSGLIGLLIWKGTFKVHPLPPWLDYTTFYLQRIPAHVVFAVATTITYRLLKKTEEEKEVKLVPVWNSGQAGTFRRVRALV</sequence>
<keyword evidence="1" id="KW-0812">Transmembrane</keyword>
<dbReference type="Proteomes" id="UP000242687">
    <property type="component" value="Unassembled WGS sequence"/>
</dbReference>
<name>A0A2H9VMD8_9SPHI</name>
<dbReference type="AlphaFoldDB" id="A0A2H9VMD8"/>
<feature type="transmembrane region" description="Helical" evidence="1">
    <location>
        <begin position="87"/>
        <end position="108"/>
    </location>
</feature>
<keyword evidence="3" id="KW-1185">Reference proteome</keyword>
<gene>
    <name evidence="2" type="ORF">CLV57_2632</name>
</gene>
<dbReference type="OrthoDB" id="673991at2"/>